<evidence type="ECO:0000256" key="1">
    <source>
        <dbReference type="SAM" id="Phobius"/>
    </source>
</evidence>
<feature type="transmembrane region" description="Helical" evidence="1">
    <location>
        <begin position="12"/>
        <end position="31"/>
    </location>
</feature>
<dbReference type="EMBL" id="DS022303">
    <property type="protein sequence ID" value="OAJ39359.1"/>
    <property type="molecule type" value="Genomic_DNA"/>
</dbReference>
<accession>A0A177WGV7</accession>
<dbReference type="AlphaFoldDB" id="A0A177WGV7"/>
<proteinExistence type="predicted"/>
<reference evidence="2 3" key="2">
    <citation type="submission" date="2016-05" db="EMBL/GenBank/DDBJ databases">
        <title>Lineage-specific infection strategies underlie the spectrum of fungal disease in amphibians.</title>
        <authorList>
            <person name="Cuomo C.A."/>
            <person name="Farrer R.A."/>
            <person name="James T."/>
            <person name="Longcore J."/>
            <person name="Birren B."/>
        </authorList>
    </citation>
    <scope>NUCLEOTIDE SEQUENCE [LARGE SCALE GENOMIC DNA]</scope>
    <source>
        <strain evidence="2 3">JEL423</strain>
    </source>
</reference>
<gene>
    <name evidence="2" type="ORF">BDEG_23212</name>
</gene>
<evidence type="ECO:0000313" key="3">
    <source>
        <dbReference type="Proteomes" id="UP000077115"/>
    </source>
</evidence>
<dbReference type="Proteomes" id="UP000077115">
    <property type="component" value="Unassembled WGS sequence"/>
</dbReference>
<protein>
    <recommendedName>
        <fullName evidence="4">THH1/TOM1/TOM3 domain-containing protein</fullName>
    </recommendedName>
</protein>
<feature type="transmembrane region" description="Helical" evidence="1">
    <location>
        <begin position="159"/>
        <end position="184"/>
    </location>
</feature>
<sequence length="310" mass="34134">MAGLYNAYQTPSAIFMGIAFHQVISALFFIATRRRPLHTAIDLIALVSLIVCAGQIYVHTLLIDQSISPETTVENWVEWLAASGYLLTFLTSTGVLILMVARLRVFHKGTPVFWIITAGIVATFCVSALTGAFGILSYLELIRGQAVIISKSALLHYSSLLFAIKCIFEGIISATSSLIFLWTISKGTGVHRSEFIKQLFLKYEGFRFVVIFVLNITMAGFAVHSAYTGEPFVAYTAWFFSPMMYGLEIYTFLLVSFVAPSDILRARHDSSSDDGLHGTAAEHAGCCAIDITPKAKVEMAIRNMIMGQDK</sequence>
<feature type="transmembrane region" description="Helical" evidence="1">
    <location>
        <begin position="205"/>
        <end position="227"/>
    </location>
</feature>
<feature type="transmembrane region" description="Helical" evidence="1">
    <location>
        <begin position="43"/>
        <end position="62"/>
    </location>
</feature>
<organism evidence="2 3">
    <name type="scientific">Batrachochytrium dendrobatidis (strain JEL423)</name>
    <dbReference type="NCBI Taxonomy" id="403673"/>
    <lineage>
        <taxon>Eukaryota</taxon>
        <taxon>Fungi</taxon>
        <taxon>Fungi incertae sedis</taxon>
        <taxon>Chytridiomycota</taxon>
        <taxon>Chytridiomycota incertae sedis</taxon>
        <taxon>Chytridiomycetes</taxon>
        <taxon>Rhizophydiales</taxon>
        <taxon>Rhizophydiales incertae sedis</taxon>
        <taxon>Batrachochytrium</taxon>
    </lineage>
</organism>
<dbReference type="VEuPathDB" id="FungiDB:BDEG_23212"/>
<keyword evidence="1" id="KW-0472">Membrane</keyword>
<evidence type="ECO:0000313" key="2">
    <source>
        <dbReference type="EMBL" id="OAJ39359.1"/>
    </source>
</evidence>
<dbReference type="OrthoDB" id="2110825at2759"/>
<feature type="transmembrane region" description="Helical" evidence="1">
    <location>
        <begin position="113"/>
        <end position="139"/>
    </location>
</feature>
<name>A0A177WGV7_BATDL</name>
<evidence type="ECO:0008006" key="4">
    <source>
        <dbReference type="Google" id="ProtNLM"/>
    </source>
</evidence>
<reference evidence="2 3" key="1">
    <citation type="submission" date="2006-10" db="EMBL/GenBank/DDBJ databases">
        <title>The Genome Sequence of Batrachochytrium dendrobatidis JEL423.</title>
        <authorList>
            <consortium name="The Broad Institute Genome Sequencing Platform"/>
            <person name="Birren B."/>
            <person name="Lander E."/>
            <person name="Galagan J."/>
            <person name="Cuomo C."/>
            <person name="Devon K."/>
            <person name="Jaffe D."/>
            <person name="Butler J."/>
            <person name="Alvarez P."/>
            <person name="Gnerre S."/>
            <person name="Grabherr M."/>
            <person name="Kleber M."/>
            <person name="Mauceli E."/>
            <person name="Brockman W."/>
            <person name="Young S."/>
            <person name="LaButti K."/>
            <person name="Sykes S."/>
            <person name="DeCaprio D."/>
            <person name="Crawford M."/>
            <person name="Koehrsen M."/>
            <person name="Engels R."/>
            <person name="Montgomery P."/>
            <person name="Pearson M."/>
            <person name="Howarth C."/>
            <person name="Larson L."/>
            <person name="White J."/>
            <person name="O'Leary S."/>
            <person name="Kodira C."/>
            <person name="Zeng Q."/>
            <person name="Yandava C."/>
            <person name="Alvarado L."/>
            <person name="Longcore J."/>
            <person name="James T."/>
        </authorList>
    </citation>
    <scope>NUCLEOTIDE SEQUENCE [LARGE SCALE GENOMIC DNA]</scope>
    <source>
        <strain evidence="2 3">JEL423</strain>
    </source>
</reference>
<keyword evidence="1" id="KW-1133">Transmembrane helix</keyword>
<feature type="transmembrane region" description="Helical" evidence="1">
    <location>
        <begin position="82"/>
        <end position="101"/>
    </location>
</feature>
<feature type="transmembrane region" description="Helical" evidence="1">
    <location>
        <begin position="239"/>
        <end position="259"/>
    </location>
</feature>
<keyword evidence="1" id="KW-0812">Transmembrane</keyword>